<dbReference type="AlphaFoldDB" id="A0A329QBH7"/>
<evidence type="ECO:0000256" key="1">
    <source>
        <dbReference type="SAM" id="MobiDB-lite"/>
    </source>
</evidence>
<reference evidence="2 3" key="1">
    <citation type="submission" date="2018-06" db="EMBL/GenBank/DDBJ databases">
        <title>Phytoactinopolyspora halophila sp. nov., a novel halophilic actinomycete isolated from a saline soil in China.</title>
        <authorList>
            <person name="Tang S.-K."/>
        </authorList>
    </citation>
    <scope>NUCLEOTIDE SEQUENCE [LARGE SCALE GENOMIC DNA]</scope>
    <source>
        <strain evidence="2 3">YIM 96934</strain>
    </source>
</reference>
<dbReference type="SUPFAM" id="SSF50118">
    <property type="entry name" value="Cell growth inhibitor/plasmid maintenance toxic component"/>
    <property type="match status" value="1"/>
</dbReference>
<evidence type="ECO:0000313" key="2">
    <source>
        <dbReference type="EMBL" id="RAW09706.1"/>
    </source>
</evidence>
<protein>
    <submittedName>
        <fullName evidence="2">Uncharacterized protein</fullName>
    </submittedName>
</protein>
<dbReference type="GO" id="GO:0003677">
    <property type="term" value="F:DNA binding"/>
    <property type="evidence" value="ECO:0007669"/>
    <property type="project" value="InterPro"/>
</dbReference>
<keyword evidence="3" id="KW-1185">Reference proteome</keyword>
<dbReference type="Proteomes" id="UP000250462">
    <property type="component" value="Unassembled WGS sequence"/>
</dbReference>
<gene>
    <name evidence="2" type="ORF">DPM12_20315</name>
</gene>
<evidence type="ECO:0000313" key="3">
    <source>
        <dbReference type="Proteomes" id="UP000250462"/>
    </source>
</evidence>
<organism evidence="2 3">
    <name type="scientific">Phytoactinopolyspora halophila</name>
    <dbReference type="NCBI Taxonomy" id="1981511"/>
    <lineage>
        <taxon>Bacteria</taxon>
        <taxon>Bacillati</taxon>
        <taxon>Actinomycetota</taxon>
        <taxon>Actinomycetes</taxon>
        <taxon>Jiangellales</taxon>
        <taxon>Jiangellaceae</taxon>
        <taxon>Phytoactinopolyspora</taxon>
    </lineage>
</organism>
<comment type="caution">
    <text evidence="2">The sequence shown here is derived from an EMBL/GenBank/DDBJ whole genome shotgun (WGS) entry which is preliminary data.</text>
</comment>
<dbReference type="InterPro" id="IPR003477">
    <property type="entry name" value="PemK-like"/>
</dbReference>
<proteinExistence type="predicted"/>
<dbReference type="Pfam" id="PF02452">
    <property type="entry name" value="PemK_toxin"/>
    <property type="match status" value="1"/>
</dbReference>
<feature type="region of interest" description="Disordered" evidence="1">
    <location>
        <begin position="183"/>
        <end position="207"/>
    </location>
</feature>
<accession>A0A329QBH7</accession>
<dbReference type="EMBL" id="QMIG01000035">
    <property type="protein sequence ID" value="RAW09706.1"/>
    <property type="molecule type" value="Genomic_DNA"/>
</dbReference>
<sequence length="207" mass="23253">MRTIVYDDVMLISKDDLVDAVWGVGDEILKDLGQHLAAILTPTAGATPGRRPRAYPQTREIRFADLHIEGEADKPVVVVSSEEYGERVGYVFVIACRVSSDSTKIRTFDVKLRSQNGKVVCSHIQSVHRRDITYRTTTGAKFVTAGEAWEIVGEGSSSAWPRLIGRWLPPRLAGYYEGIEGEEDRHGRYHKEEDRTHASDRPDREEG</sequence>
<name>A0A329QBH7_9ACTN</name>